<accession>A0ABU7HUI6</accession>
<proteinExistence type="predicted"/>
<dbReference type="Pfam" id="PF05936">
    <property type="entry name" value="T6SS_VasE"/>
    <property type="match status" value="1"/>
</dbReference>
<evidence type="ECO:0000313" key="2">
    <source>
        <dbReference type="Proteomes" id="UP001335100"/>
    </source>
</evidence>
<gene>
    <name evidence="1" type="primary">tssK</name>
    <name evidence="1" type="ORF">V0R50_18430</name>
</gene>
<reference evidence="1 2" key="1">
    <citation type="submission" date="2024-01" db="EMBL/GenBank/DDBJ databases">
        <title>Unpublished Manusciprt.</title>
        <authorList>
            <person name="Duman M."/>
            <person name="Valdes E.G."/>
            <person name="Ajmi N."/>
            <person name="Altun S."/>
            <person name="Saticioglu I.B."/>
        </authorList>
    </citation>
    <scope>NUCLEOTIDE SEQUENCE [LARGE SCALE GENOMIC DNA]</scope>
    <source>
        <strain evidence="1 2">148P</strain>
    </source>
</reference>
<sequence>MNTDKVVWKEGMLLRPQHFQQNDRYHAHQLNSRTLLLSSHGAGFFSLKLDTGFLRFAKIVVRHACGILPDGSYFELKEEHGTLSLDVPHSTSDQPVYLGLPLLGCSPAETRTATQADTLARYVSHEAEVADCNAGGQTRSTLSCARPDLKLMLGEQSHDSAFVKLKVCHIQSVDNLQAALLDARFQPSYLHIRACEPLTACVDQVINQLKSRGDAIAERMRSTGQIGGAELGDFMMLQLINRSELLLRHFQASDQLHPEQVYRSLLALLGELSTFSSERRPVAGHGGYDHQRQLDCFERLRVQIGEVLSLVLEQHAVQLPLQQHKYGVQIARLPDPSFLHSGYFVLVAQAQGETDDLRQRLPQQLKIGTVNSIRDLVNLHLPGIKLSPLPVAPRQIPYHTQKTYFKLEPGPLDVPELESAGGFAFHLSGTFTGLELQFWAIRN</sequence>
<dbReference type="PANTHER" id="PTHR35566:SF1">
    <property type="entry name" value="TYPE VI SECRETION SYSTEM BASEPLATE COMPONENT TSSK1"/>
    <property type="match status" value="1"/>
</dbReference>
<dbReference type="InterPro" id="IPR010263">
    <property type="entry name" value="T6SS_TssK"/>
</dbReference>
<name>A0ABU7HUI6_9PSED</name>
<dbReference type="Proteomes" id="UP001335100">
    <property type="component" value="Unassembled WGS sequence"/>
</dbReference>
<dbReference type="PANTHER" id="PTHR35566">
    <property type="entry name" value="BLR3599 PROTEIN"/>
    <property type="match status" value="1"/>
</dbReference>
<dbReference type="NCBIfam" id="TIGR03353">
    <property type="entry name" value="VI_chp_4"/>
    <property type="match status" value="1"/>
</dbReference>
<keyword evidence="2" id="KW-1185">Reference proteome</keyword>
<protein>
    <submittedName>
        <fullName evidence="1">Type VI secretion system baseplate subunit TssK</fullName>
    </submittedName>
</protein>
<dbReference type="EMBL" id="JAZDQJ010000022">
    <property type="protein sequence ID" value="MEE1935211.1"/>
    <property type="molecule type" value="Genomic_DNA"/>
</dbReference>
<comment type="caution">
    <text evidence="1">The sequence shown here is derived from an EMBL/GenBank/DDBJ whole genome shotgun (WGS) entry which is preliminary data.</text>
</comment>
<dbReference type="RefSeq" id="WP_330075964.1">
    <property type="nucleotide sequence ID" value="NZ_JAZDQJ010000022.1"/>
</dbReference>
<evidence type="ECO:0000313" key="1">
    <source>
        <dbReference type="EMBL" id="MEE1935211.1"/>
    </source>
</evidence>
<organism evidence="1 2">
    <name type="scientific">Pseudomonas ulcerans</name>
    <dbReference type="NCBI Taxonomy" id="3115852"/>
    <lineage>
        <taxon>Bacteria</taxon>
        <taxon>Pseudomonadati</taxon>
        <taxon>Pseudomonadota</taxon>
        <taxon>Gammaproteobacteria</taxon>
        <taxon>Pseudomonadales</taxon>
        <taxon>Pseudomonadaceae</taxon>
        <taxon>Pseudomonas</taxon>
    </lineage>
</organism>